<gene>
    <name evidence="2" type="ORF">HCJ96_07380</name>
</gene>
<evidence type="ECO:0000313" key="3">
    <source>
        <dbReference type="Proteomes" id="UP000709336"/>
    </source>
</evidence>
<dbReference type="RefSeq" id="WP_169210408.1">
    <property type="nucleotide sequence ID" value="NZ_JAATNW010000004.1"/>
</dbReference>
<sequence length="327" mass="34343">MKSIKAIAAAIVVSTSASVYADPMIIQEWSFINEAGFANFTATNKPANATNEPTLSGDSADGGTSILSGGSLPDNLCWGDPVGNSTQQSCLSINSQVTSESTQSWNENGVFEDINDGAPQGNVQTVAIDGDYTGAFKQGTAIRHENFPITGQFLDTVTIQDGLRLQATMPEGLQVNAPELSFLVDFWETPNRGVEGDGTCPFGPTAGTPGSVNEKGCSDLFQVIGFEGGASGLNILAAGPDFIDFSVKFKVTGVDASMYHRDYELITRLSGLDVAFDGLGFATSERGVNVLNAEFAVRAIDAPEPSTLAIFAASLLALSGFTRRKAK</sequence>
<evidence type="ECO:0000313" key="2">
    <source>
        <dbReference type="EMBL" id="NMH59831.1"/>
    </source>
</evidence>
<dbReference type="NCBIfam" id="TIGR02595">
    <property type="entry name" value="PEP_CTERM"/>
    <property type="match status" value="1"/>
</dbReference>
<name>A0ABX1R1N0_9ALTE</name>
<organism evidence="2 3">
    <name type="scientific">Alteromonas ponticola</name>
    <dbReference type="NCBI Taxonomy" id="2720613"/>
    <lineage>
        <taxon>Bacteria</taxon>
        <taxon>Pseudomonadati</taxon>
        <taxon>Pseudomonadota</taxon>
        <taxon>Gammaproteobacteria</taxon>
        <taxon>Alteromonadales</taxon>
        <taxon>Alteromonadaceae</taxon>
        <taxon>Alteromonas/Salinimonas group</taxon>
        <taxon>Alteromonas</taxon>
    </lineage>
</organism>
<dbReference type="EMBL" id="JAATNW010000004">
    <property type="protein sequence ID" value="NMH59831.1"/>
    <property type="molecule type" value="Genomic_DNA"/>
</dbReference>
<feature type="chain" id="PRO_5045971727" evidence="1">
    <location>
        <begin position="22"/>
        <end position="327"/>
    </location>
</feature>
<proteinExistence type="predicted"/>
<protein>
    <submittedName>
        <fullName evidence="2">PEP-CTERM sorting domain-containing protein</fullName>
    </submittedName>
</protein>
<reference evidence="2 3" key="1">
    <citation type="submission" date="2020-03" db="EMBL/GenBank/DDBJ databases">
        <title>Alteromonas ponticola sp. nov., isolated from seawater.</title>
        <authorList>
            <person name="Yoon J.-H."/>
            <person name="Kim Y.-O."/>
        </authorList>
    </citation>
    <scope>NUCLEOTIDE SEQUENCE [LARGE SCALE GENOMIC DNA]</scope>
    <source>
        <strain evidence="2 3">MYP5</strain>
    </source>
</reference>
<dbReference type="InterPro" id="IPR013424">
    <property type="entry name" value="Ice-binding_C"/>
</dbReference>
<keyword evidence="3" id="KW-1185">Reference proteome</keyword>
<dbReference type="Proteomes" id="UP000709336">
    <property type="component" value="Unassembled WGS sequence"/>
</dbReference>
<comment type="caution">
    <text evidence="2">The sequence shown here is derived from an EMBL/GenBank/DDBJ whole genome shotgun (WGS) entry which is preliminary data.</text>
</comment>
<keyword evidence="1" id="KW-0732">Signal</keyword>
<accession>A0ABX1R1N0</accession>
<evidence type="ECO:0000256" key="1">
    <source>
        <dbReference type="SAM" id="SignalP"/>
    </source>
</evidence>
<dbReference type="NCBIfam" id="NF038125">
    <property type="entry name" value="PEP_CTERM_THxN"/>
    <property type="match status" value="1"/>
</dbReference>
<feature type="signal peptide" evidence="1">
    <location>
        <begin position="1"/>
        <end position="21"/>
    </location>
</feature>